<evidence type="ECO:0000256" key="7">
    <source>
        <dbReference type="SAM" id="Phobius"/>
    </source>
</evidence>
<keyword evidence="2" id="KW-1003">Cell membrane</keyword>
<feature type="transmembrane region" description="Helical" evidence="7">
    <location>
        <begin position="395"/>
        <end position="416"/>
    </location>
</feature>
<name>A0ABR9HP82_9ACTN</name>
<feature type="compositionally biased region" description="Low complexity" evidence="6">
    <location>
        <begin position="427"/>
        <end position="436"/>
    </location>
</feature>
<organism evidence="8 9">
    <name type="scientific">Nocardiopsis terrae</name>
    <dbReference type="NCBI Taxonomy" id="372655"/>
    <lineage>
        <taxon>Bacteria</taxon>
        <taxon>Bacillati</taxon>
        <taxon>Actinomycetota</taxon>
        <taxon>Actinomycetes</taxon>
        <taxon>Streptosporangiales</taxon>
        <taxon>Nocardiopsidaceae</taxon>
        <taxon>Nocardiopsis</taxon>
    </lineage>
</organism>
<protein>
    <submittedName>
        <fullName evidence="8">MFS family permease</fullName>
    </submittedName>
</protein>
<dbReference type="InterPro" id="IPR036259">
    <property type="entry name" value="MFS_trans_sf"/>
</dbReference>
<feature type="transmembrane region" description="Helical" evidence="7">
    <location>
        <begin position="176"/>
        <end position="199"/>
    </location>
</feature>
<feature type="region of interest" description="Disordered" evidence="6">
    <location>
        <begin position="421"/>
        <end position="452"/>
    </location>
</feature>
<dbReference type="CDD" id="cd06173">
    <property type="entry name" value="MFS_MefA_like"/>
    <property type="match status" value="1"/>
</dbReference>
<dbReference type="Proteomes" id="UP000598217">
    <property type="component" value="Unassembled WGS sequence"/>
</dbReference>
<dbReference type="Pfam" id="PF07690">
    <property type="entry name" value="MFS_1"/>
    <property type="match status" value="1"/>
</dbReference>
<comment type="subcellular location">
    <subcellularLocation>
        <location evidence="1">Cell membrane</location>
        <topology evidence="1">Multi-pass membrane protein</topology>
    </subcellularLocation>
</comment>
<evidence type="ECO:0000313" key="9">
    <source>
        <dbReference type="Proteomes" id="UP000598217"/>
    </source>
</evidence>
<feature type="transmembrane region" description="Helical" evidence="7">
    <location>
        <begin position="148"/>
        <end position="170"/>
    </location>
</feature>
<feature type="transmembrane region" description="Helical" evidence="7">
    <location>
        <begin position="367"/>
        <end position="389"/>
    </location>
</feature>
<feature type="transmembrane region" description="Helical" evidence="7">
    <location>
        <begin position="55"/>
        <end position="77"/>
    </location>
</feature>
<evidence type="ECO:0000256" key="4">
    <source>
        <dbReference type="ARBA" id="ARBA00022989"/>
    </source>
</evidence>
<gene>
    <name evidence="8" type="ORF">H4W79_005050</name>
</gene>
<dbReference type="Gene3D" id="1.20.1250.20">
    <property type="entry name" value="MFS general substrate transporter like domains"/>
    <property type="match status" value="1"/>
</dbReference>
<feature type="transmembrane region" description="Helical" evidence="7">
    <location>
        <begin position="110"/>
        <end position="136"/>
    </location>
</feature>
<feature type="transmembrane region" description="Helical" evidence="7">
    <location>
        <begin position="243"/>
        <end position="264"/>
    </location>
</feature>
<keyword evidence="5 7" id="KW-0472">Membrane</keyword>
<feature type="transmembrane region" description="Helical" evidence="7">
    <location>
        <begin position="332"/>
        <end position="355"/>
    </location>
</feature>
<evidence type="ECO:0000256" key="1">
    <source>
        <dbReference type="ARBA" id="ARBA00004651"/>
    </source>
</evidence>
<evidence type="ECO:0000256" key="6">
    <source>
        <dbReference type="SAM" id="MobiDB-lite"/>
    </source>
</evidence>
<dbReference type="EMBL" id="JADBDY010000001">
    <property type="protein sequence ID" value="MBE1460836.1"/>
    <property type="molecule type" value="Genomic_DNA"/>
</dbReference>
<keyword evidence="4 7" id="KW-1133">Transmembrane helix</keyword>
<evidence type="ECO:0000313" key="8">
    <source>
        <dbReference type="EMBL" id="MBE1460836.1"/>
    </source>
</evidence>
<evidence type="ECO:0000256" key="3">
    <source>
        <dbReference type="ARBA" id="ARBA00022692"/>
    </source>
</evidence>
<sequence length="452" mass="46488">MSFFGDLRTVLQGSRFRRLFGTRLVSQFSDGVYQAGLAGFVFFNPEQHTGAGEVAAAFAVLLLPFSAVAPFAGVLIDRWPRRQVLLLSSLAKAVLATVTALLVANGEGPAFFVAALLVLSVNRFFLSGLSAGLPYVVPRDKLMMANAVTPTCGTVASSLGTGAGLAIGMLGGAQALGTGMVLFAAALGFAGAALVSLTLRYRELGPHLEEEPEEVRAALHNAVRGMASGVRHIWERVPARDGLLTIGGHRVLFGISTLLTMLLYNNTFTGGGVAGIAGFSVAAGLLALGFFLGAVATPWATARIGESAWIAALLAGAAVALLLFGLPFSAALFPVAAFVLGFVSQAVKVTVDTLVQRHVDDAYRGRVFSVYDVLFNATFVLGAALTAGLVPQSGVSVPVVGAMVLSYLLMGAAWTVRARRPGSRGVPIPGTPEAGAPGPGAPGSGAPKPETV</sequence>
<feature type="transmembrane region" description="Helical" evidence="7">
    <location>
        <begin position="84"/>
        <end position="104"/>
    </location>
</feature>
<dbReference type="PANTHER" id="PTHR23513">
    <property type="entry name" value="INTEGRAL MEMBRANE EFFLUX PROTEIN-RELATED"/>
    <property type="match status" value="1"/>
</dbReference>
<dbReference type="SUPFAM" id="SSF103473">
    <property type="entry name" value="MFS general substrate transporter"/>
    <property type="match status" value="1"/>
</dbReference>
<dbReference type="InterPro" id="IPR011701">
    <property type="entry name" value="MFS"/>
</dbReference>
<dbReference type="RefSeq" id="WP_229826066.1">
    <property type="nucleotide sequence ID" value="NZ_BMXJ01000001.1"/>
</dbReference>
<dbReference type="PANTHER" id="PTHR23513:SF17">
    <property type="entry name" value="MEMBRANE PROTEIN"/>
    <property type="match status" value="1"/>
</dbReference>
<comment type="caution">
    <text evidence="8">The sequence shown here is derived from an EMBL/GenBank/DDBJ whole genome shotgun (WGS) entry which is preliminary data.</text>
</comment>
<accession>A0ABR9HP82</accession>
<feature type="transmembrane region" description="Helical" evidence="7">
    <location>
        <begin position="308"/>
        <end position="326"/>
    </location>
</feature>
<keyword evidence="9" id="KW-1185">Reference proteome</keyword>
<feature type="transmembrane region" description="Helical" evidence="7">
    <location>
        <begin position="276"/>
        <end position="296"/>
    </location>
</feature>
<evidence type="ECO:0000256" key="5">
    <source>
        <dbReference type="ARBA" id="ARBA00023136"/>
    </source>
</evidence>
<reference evidence="8 9" key="1">
    <citation type="submission" date="2020-10" db="EMBL/GenBank/DDBJ databases">
        <title>Sequencing the genomes of 1000 actinobacteria strains.</title>
        <authorList>
            <person name="Klenk H.-P."/>
        </authorList>
    </citation>
    <scope>NUCLEOTIDE SEQUENCE [LARGE SCALE GENOMIC DNA]</scope>
    <source>
        <strain evidence="8 9">DSM 45157</strain>
    </source>
</reference>
<proteinExistence type="predicted"/>
<evidence type="ECO:0000256" key="2">
    <source>
        <dbReference type="ARBA" id="ARBA00022475"/>
    </source>
</evidence>
<keyword evidence="3 7" id="KW-0812">Transmembrane</keyword>